<sequence length="140" mass="14497">MGRPAAEGKRAPPDPRADGRNPRARPVPAAVPAGAGPEADDPAAGSGAAPGEERRPRRAAARGADIPAAEAAAEGTARCLSRCLPVNHLSLVTRRSGSFWNLGRKHTDLSSVTDVAAINYIPESSEVISAMCRTERVPVS</sequence>
<evidence type="ECO:0000313" key="3">
    <source>
        <dbReference type="Proteomes" id="UP000611554"/>
    </source>
</evidence>
<feature type="compositionally biased region" description="Low complexity" evidence="1">
    <location>
        <begin position="24"/>
        <end position="50"/>
    </location>
</feature>
<evidence type="ECO:0000313" key="2">
    <source>
        <dbReference type="EMBL" id="GGQ09121.1"/>
    </source>
</evidence>
<proteinExistence type="predicted"/>
<reference evidence="3" key="1">
    <citation type="journal article" date="2019" name="Int. J. Syst. Evol. Microbiol.">
        <title>The Global Catalogue of Microorganisms (GCM) 10K type strain sequencing project: providing services to taxonomists for standard genome sequencing and annotation.</title>
        <authorList>
            <consortium name="The Broad Institute Genomics Platform"/>
            <consortium name="The Broad Institute Genome Sequencing Center for Infectious Disease"/>
            <person name="Wu L."/>
            <person name="Ma J."/>
        </authorList>
    </citation>
    <scope>NUCLEOTIDE SEQUENCE [LARGE SCALE GENOMIC DNA]</scope>
    <source>
        <strain evidence="3">JCM 3115</strain>
    </source>
</reference>
<feature type="compositionally biased region" description="Basic and acidic residues" evidence="1">
    <location>
        <begin position="1"/>
        <end position="21"/>
    </location>
</feature>
<protein>
    <submittedName>
        <fullName evidence="2">Uncharacterized protein</fullName>
    </submittedName>
</protein>
<comment type="caution">
    <text evidence="2">The sequence shown here is derived from an EMBL/GenBank/DDBJ whole genome shotgun (WGS) entry which is preliminary data.</text>
</comment>
<keyword evidence="3" id="KW-1185">Reference proteome</keyword>
<evidence type="ECO:0000256" key="1">
    <source>
        <dbReference type="SAM" id="MobiDB-lite"/>
    </source>
</evidence>
<name>A0ABQ2R4Z0_9ACTN</name>
<gene>
    <name evidence="2" type="ORF">GCM10010140_44100</name>
</gene>
<dbReference type="Proteomes" id="UP000611554">
    <property type="component" value="Unassembled WGS sequence"/>
</dbReference>
<dbReference type="EMBL" id="BMQJ01000011">
    <property type="protein sequence ID" value="GGQ09121.1"/>
    <property type="molecule type" value="Genomic_DNA"/>
</dbReference>
<accession>A0ABQ2R4Z0</accession>
<feature type="region of interest" description="Disordered" evidence="1">
    <location>
        <begin position="1"/>
        <end position="67"/>
    </location>
</feature>
<organism evidence="2 3">
    <name type="scientific">Streptosporangium pseudovulgare</name>
    <dbReference type="NCBI Taxonomy" id="35765"/>
    <lineage>
        <taxon>Bacteria</taxon>
        <taxon>Bacillati</taxon>
        <taxon>Actinomycetota</taxon>
        <taxon>Actinomycetes</taxon>
        <taxon>Streptosporangiales</taxon>
        <taxon>Streptosporangiaceae</taxon>
        <taxon>Streptosporangium</taxon>
    </lineage>
</organism>